<accession>A0ABU3V4U7</accession>
<geneLocation type="plasmid" evidence="2">
    <name>unnamed1</name>
</geneLocation>
<organism evidence="2 3">
    <name type="scientific">Streptomyces mirabilis</name>
    <dbReference type="NCBI Taxonomy" id="68239"/>
    <lineage>
        <taxon>Bacteria</taxon>
        <taxon>Bacillati</taxon>
        <taxon>Actinomycetota</taxon>
        <taxon>Actinomycetes</taxon>
        <taxon>Kitasatosporales</taxon>
        <taxon>Streptomycetaceae</taxon>
        <taxon>Streptomyces</taxon>
    </lineage>
</organism>
<feature type="transmembrane region" description="Helical" evidence="1">
    <location>
        <begin position="22"/>
        <end position="40"/>
    </location>
</feature>
<keyword evidence="1" id="KW-0812">Transmembrane</keyword>
<dbReference type="Proteomes" id="UP001257627">
    <property type="component" value="Unassembled WGS sequence"/>
</dbReference>
<sequence>MATSPGLRTGGGVRVTRHDPELGVAIGVGAVVLALVHELLGK</sequence>
<gene>
    <name evidence="2" type="ORF">PU648_54865</name>
</gene>
<keyword evidence="3" id="KW-1185">Reference proteome</keyword>
<evidence type="ECO:0000313" key="2">
    <source>
        <dbReference type="EMBL" id="MDU9001186.1"/>
    </source>
</evidence>
<comment type="caution">
    <text evidence="2">The sequence shown here is derived from an EMBL/GenBank/DDBJ whole genome shotgun (WGS) entry which is preliminary data.</text>
</comment>
<dbReference type="RefSeq" id="WP_266943928.1">
    <property type="nucleotide sequence ID" value="NZ_JAPEMK010000002.1"/>
</dbReference>
<name>A0ABU3V4U7_9ACTN</name>
<dbReference type="EMBL" id="JARAKF010000003">
    <property type="protein sequence ID" value="MDU9001186.1"/>
    <property type="molecule type" value="Genomic_DNA"/>
</dbReference>
<evidence type="ECO:0000313" key="3">
    <source>
        <dbReference type="Proteomes" id="UP001257627"/>
    </source>
</evidence>
<proteinExistence type="predicted"/>
<reference evidence="2 3" key="1">
    <citation type="submission" date="2023-02" db="EMBL/GenBank/DDBJ databases">
        <authorList>
            <person name="Maleckis M."/>
        </authorList>
    </citation>
    <scope>NUCLEOTIDE SEQUENCE [LARGE SCALE GENOMIC DNA]</scope>
    <source>
        <strain evidence="2 3">P8-A2</strain>
        <plasmid evidence="2">unnamed1</plasmid>
    </source>
</reference>
<keyword evidence="2" id="KW-0614">Plasmid</keyword>
<protein>
    <submittedName>
        <fullName evidence="2">Uncharacterized protein</fullName>
    </submittedName>
</protein>
<keyword evidence="1" id="KW-1133">Transmembrane helix</keyword>
<evidence type="ECO:0000256" key="1">
    <source>
        <dbReference type="SAM" id="Phobius"/>
    </source>
</evidence>
<keyword evidence="1" id="KW-0472">Membrane</keyword>